<organism evidence="4 5">
    <name type="scientific">Lentzea guizhouensis</name>
    <dbReference type="NCBI Taxonomy" id="1586287"/>
    <lineage>
        <taxon>Bacteria</taxon>
        <taxon>Bacillati</taxon>
        <taxon>Actinomycetota</taxon>
        <taxon>Actinomycetes</taxon>
        <taxon>Pseudonocardiales</taxon>
        <taxon>Pseudonocardiaceae</taxon>
        <taxon>Lentzea</taxon>
    </lineage>
</organism>
<keyword evidence="5" id="KW-1185">Reference proteome</keyword>
<dbReference type="PROSITE" id="PS51186">
    <property type="entry name" value="GNAT"/>
    <property type="match status" value="1"/>
</dbReference>
<evidence type="ECO:0000256" key="1">
    <source>
        <dbReference type="ARBA" id="ARBA00022679"/>
    </source>
</evidence>
<dbReference type="KEGG" id="led:BBK82_21635"/>
<dbReference type="EMBL" id="CP016793">
    <property type="protein sequence ID" value="ANZ38279.1"/>
    <property type="molecule type" value="Genomic_DNA"/>
</dbReference>
<accession>A0A1B2HKM6</accession>
<evidence type="ECO:0000313" key="5">
    <source>
        <dbReference type="Proteomes" id="UP000093053"/>
    </source>
</evidence>
<dbReference type="Pfam" id="PF00583">
    <property type="entry name" value="Acetyltransf_1"/>
    <property type="match status" value="1"/>
</dbReference>
<reference evidence="4 5" key="1">
    <citation type="submission" date="2016-07" db="EMBL/GenBank/DDBJ databases">
        <title>Complete genome sequence of the Lentzea guizhouensis DHS C013.</title>
        <authorList>
            <person name="Cao C."/>
        </authorList>
    </citation>
    <scope>NUCLEOTIDE SEQUENCE [LARGE SCALE GENOMIC DNA]</scope>
    <source>
        <strain evidence="4 5">DHS C013</strain>
    </source>
</reference>
<dbReference type="AlphaFoldDB" id="A0A1B2HKM6"/>
<sequence>MELCTRAYDHPDSVKLIEDLQQVFVERYGEKDVTPVDPAQFAAPLGYFVVGYLDGSPVACGGWRVHQELDGAAEIKRMYVAESLRGRGLSRLVLTNLEDTAREAGHRQMVLETGLRQPEAIGLYLATGYERIANFGVYRDHPESRCYGKPL</sequence>
<dbReference type="RefSeq" id="WP_065916632.1">
    <property type="nucleotide sequence ID" value="NZ_CP016793.1"/>
</dbReference>
<evidence type="ECO:0000256" key="2">
    <source>
        <dbReference type="ARBA" id="ARBA00023315"/>
    </source>
</evidence>
<gene>
    <name evidence="4" type="ORF">BBK82_21635</name>
</gene>
<dbReference type="Gene3D" id="3.40.630.30">
    <property type="match status" value="1"/>
</dbReference>
<dbReference type="GO" id="GO:0016747">
    <property type="term" value="F:acyltransferase activity, transferring groups other than amino-acyl groups"/>
    <property type="evidence" value="ECO:0007669"/>
    <property type="project" value="InterPro"/>
</dbReference>
<protein>
    <submittedName>
        <fullName evidence="4">GNAT family N-acetyltransferase</fullName>
    </submittedName>
</protein>
<dbReference type="Proteomes" id="UP000093053">
    <property type="component" value="Chromosome"/>
</dbReference>
<dbReference type="CDD" id="cd04301">
    <property type="entry name" value="NAT_SF"/>
    <property type="match status" value="1"/>
</dbReference>
<name>A0A1B2HKM6_9PSEU</name>
<dbReference type="InterPro" id="IPR050832">
    <property type="entry name" value="Bact_Acetyltransf"/>
</dbReference>
<dbReference type="PANTHER" id="PTHR43877:SF2">
    <property type="entry name" value="AMINOALKYLPHOSPHONATE N-ACETYLTRANSFERASE-RELATED"/>
    <property type="match status" value="1"/>
</dbReference>
<proteinExistence type="predicted"/>
<dbReference type="SUPFAM" id="SSF55729">
    <property type="entry name" value="Acyl-CoA N-acyltransferases (Nat)"/>
    <property type="match status" value="1"/>
</dbReference>
<dbReference type="InterPro" id="IPR000182">
    <property type="entry name" value="GNAT_dom"/>
</dbReference>
<keyword evidence="1 4" id="KW-0808">Transferase</keyword>
<keyword evidence="2" id="KW-0012">Acyltransferase</keyword>
<dbReference type="InterPro" id="IPR016181">
    <property type="entry name" value="Acyl_CoA_acyltransferase"/>
</dbReference>
<evidence type="ECO:0000313" key="4">
    <source>
        <dbReference type="EMBL" id="ANZ38279.1"/>
    </source>
</evidence>
<dbReference type="PANTHER" id="PTHR43877">
    <property type="entry name" value="AMINOALKYLPHOSPHONATE N-ACETYLTRANSFERASE-RELATED-RELATED"/>
    <property type="match status" value="1"/>
</dbReference>
<evidence type="ECO:0000259" key="3">
    <source>
        <dbReference type="PROSITE" id="PS51186"/>
    </source>
</evidence>
<feature type="domain" description="N-acetyltransferase" evidence="3">
    <location>
        <begin position="3"/>
        <end position="151"/>
    </location>
</feature>
<dbReference type="STRING" id="1586287.BBK82_21635"/>
<dbReference type="OrthoDB" id="70840at2"/>